<feature type="active site" evidence="1">
    <location>
        <position position="529"/>
    </location>
</feature>
<feature type="transmembrane region" description="Helical" evidence="3">
    <location>
        <begin position="32"/>
        <end position="48"/>
    </location>
</feature>
<feature type="transmembrane region" description="Helical" evidence="3">
    <location>
        <begin position="125"/>
        <end position="144"/>
    </location>
</feature>
<keyword evidence="3" id="KW-0472">Membrane</keyword>
<evidence type="ECO:0000256" key="3">
    <source>
        <dbReference type="SAM" id="Phobius"/>
    </source>
</evidence>
<gene>
    <name evidence="5" type="ORF">OJ997_07180</name>
</gene>
<dbReference type="GO" id="GO:0004806">
    <property type="term" value="F:triacylglycerol lipase activity"/>
    <property type="evidence" value="ECO:0007669"/>
    <property type="project" value="TreeGrafter"/>
</dbReference>
<feature type="transmembrane region" description="Helical" evidence="3">
    <location>
        <begin position="179"/>
        <end position="199"/>
    </location>
</feature>
<evidence type="ECO:0000259" key="4">
    <source>
        <dbReference type="Pfam" id="PF13472"/>
    </source>
</evidence>
<name>A0A9X3N5I5_9ACTN</name>
<feature type="transmembrane region" description="Helical" evidence="3">
    <location>
        <begin position="60"/>
        <end position="83"/>
    </location>
</feature>
<protein>
    <submittedName>
        <fullName evidence="5">GDSL-type esterase/lipase family protein</fullName>
    </submittedName>
</protein>
<organism evidence="5 6">
    <name type="scientific">Solirubrobacter phytolaccae</name>
    <dbReference type="NCBI Taxonomy" id="1404360"/>
    <lineage>
        <taxon>Bacteria</taxon>
        <taxon>Bacillati</taxon>
        <taxon>Actinomycetota</taxon>
        <taxon>Thermoleophilia</taxon>
        <taxon>Solirubrobacterales</taxon>
        <taxon>Solirubrobacteraceae</taxon>
        <taxon>Solirubrobacter</taxon>
    </lineage>
</organism>
<dbReference type="RefSeq" id="WP_270024383.1">
    <property type="nucleotide sequence ID" value="NZ_JAPDDP010000009.1"/>
</dbReference>
<feature type="transmembrane region" description="Helical" evidence="3">
    <location>
        <begin position="609"/>
        <end position="629"/>
    </location>
</feature>
<feature type="disulfide bond" evidence="2">
    <location>
        <begin position="382"/>
        <end position="388"/>
    </location>
</feature>
<feature type="transmembrane region" description="Helical" evidence="3">
    <location>
        <begin position="228"/>
        <end position="245"/>
    </location>
</feature>
<reference evidence="5" key="1">
    <citation type="submission" date="2022-10" db="EMBL/GenBank/DDBJ databases">
        <title>The WGS of Solirubrobacter phytolaccae KCTC 29190.</title>
        <authorList>
            <person name="Jiang Z."/>
        </authorList>
    </citation>
    <scope>NUCLEOTIDE SEQUENCE</scope>
    <source>
        <strain evidence="5">KCTC 29190</strain>
    </source>
</reference>
<dbReference type="Proteomes" id="UP001147653">
    <property type="component" value="Unassembled WGS sequence"/>
</dbReference>
<dbReference type="GO" id="GO:0019433">
    <property type="term" value="P:triglyceride catabolic process"/>
    <property type="evidence" value="ECO:0007669"/>
    <property type="project" value="TreeGrafter"/>
</dbReference>
<feature type="transmembrane region" description="Helical" evidence="3">
    <location>
        <begin position="150"/>
        <end position="167"/>
    </location>
</feature>
<feature type="domain" description="SGNH hydrolase-type esterase" evidence="4">
    <location>
        <begin position="263"/>
        <end position="537"/>
    </location>
</feature>
<proteinExistence type="predicted"/>
<dbReference type="InterPro" id="IPR013830">
    <property type="entry name" value="SGNH_hydro"/>
</dbReference>
<feature type="transmembrane region" description="Helical" evidence="3">
    <location>
        <begin position="7"/>
        <end position="26"/>
    </location>
</feature>
<dbReference type="InterPro" id="IPR037460">
    <property type="entry name" value="SEST-like"/>
</dbReference>
<dbReference type="PANTHER" id="PTHR37981:SF1">
    <property type="entry name" value="SGNH HYDROLASE-TYPE ESTERASE DOMAIN-CONTAINING PROTEIN"/>
    <property type="match status" value="1"/>
</dbReference>
<dbReference type="EMBL" id="JAPDDP010000009">
    <property type="protein sequence ID" value="MDA0180073.1"/>
    <property type="molecule type" value="Genomic_DNA"/>
</dbReference>
<keyword evidence="6" id="KW-1185">Reference proteome</keyword>
<evidence type="ECO:0000313" key="5">
    <source>
        <dbReference type="EMBL" id="MDA0180073.1"/>
    </source>
</evidence>
<keyword evidence="3" id="KW-1133">Transmembrane helix</keyword>
<dbReference type="AlphaFoldDB" id="A0A9X3N5I5"/>
<dbReference type="SUPFAM" id="SSF52266">
    <property type="entry name" value="SGNH hydrolase"/>
    <property type="match status" value="1"/>
</dbReference>
<evidence type="ECO:0000313" key="6">
    <source>
        <dbReference type="Proteomes" id="UP001147653"/>
    </source>
</evidence>
<dbReference type="InterPro" id="IPR036514">
    <property type="entry name" value="SGNH_hydro_sf"/>
</dbReference>
<feature type="active site" description="Nucleophile" evidence="1">
    <location>
        <position position="267"/>
    </location>
</feature>
<dbReference type="PANTHER" id="PTHR37981">
    <property type="entry name" value="LIPASE 2"/>
    <property type="match status" value="1"/>
</dbReference>
<dbReference type="Gene3D" id="3.40.50.1110">
    <property type="entry name" value="SGNH hydrolase"/>
    <property type="match status" value="1"/>
</dbReference>
<evidence type="ECO:0000256" key="1">
    <source>
        <dbReference type="PIRSR" id="PIRSR637460-1"/>
    </source>
</evidence>
<dbReference type="CDD" id="cd01823">
    <property type="entry name" value="SEST_like"/>
    <property type="match status" value="1"/>
</dbReference>
<comment type="caution">
    <text evidence="5">The sequence shown here is derived from an EMBL/GenBank/DDBJ whole genome shotgun (WGS) entry which is preliminary data.</text>
</comment>
<feature type="transmembrane region" description="Helical" evidence="3">
    <location>
        <begin position="89"/>
        <end position="105"/>
    </location>
</feature>
<accession>A0A9X3N5I5</accession>
<sequence length="635" mass="68025">MSTYVRIGLGCLLYVGAFVLFSVGGYDRDWKPLALGLLGLVVATGLLQRGLERARKEGKALVRVLVPGVMIVGGLLTSAAWLFDWFGEPTGGVGLGGLCAFYLGVGQAVTEWRARPSQSLKRGKLWLAGVGATALAGLVVTIAFQAYGLLFTALAMLLLPIGITLLSEDLLWNELVKPWWALVGAGSIVAGAVCLLVLFDATPRLTLAIVGLAVVLMWFIASNTQADTLLVVGLIALFWVTYPTGEAPDDFRGPEAAKPALVALGDSYMSGEGAPEFYVRTSDPAKNNECRRAPTAYAAKVVREGLIGIDHLAFHACSGAVADEIHEKVKFKGDPVDDDWTAGLDQLDQLRDVLDETNAQVRYVLVSIGGNDAGFSDIGTACVAPGSCVARGQKWLDHLTKGDENVRSEVRAAFRAIRGVIGSEAPVVVVPYPNPIAPERCGYSVLREEEHKFVNAFVGELNGVIRTVAREERFYVVEPMENAFVPGSKRICDTDELDDSGMNFIALGSVRGVLDQASKPNKWIHNSFHPNERGHEAMAEVLAQWVGSHSRLPANPVGADVPSAFSAKTMADIVGPDVAYCGGADEPRYCGRSDRDWAITQIGGFLIKVGIPALAVVLGAWLLVMPALARWRGRS</sequence>
<feature type="disulfide bond" evidence="2">
    <location>
        <begin position="290"/>
        <end position="317"/>
    </location>
</feature>
<feature type="disulfide bond" evidence="2">
    <location>
        <begin position="441"/>
        <end position="492"/>
    </location>
</feature>
<evidence type="ECO:0000256" key="2">
    <source>
        <dbReference type="PIRSR" id="PIRSR637460-2"/>
    </source>
</evidence>
<keyword evidence="3" id="KW-0812">Transmembrane</keyword>
<feature type="transmembrane region" description="Helical" evidence="3">
    <location>
        <begin position="205"/>
        <end position="221"/>
    </location>
</feature>
<dbReference type="Pfam" id="PF13472">
    <property type="entry name" value="Lipase_GDSL_2"/>
    <property type="match status" value="1"/>
</dbReference>
<keyword evidence="2" id="KW-1015">Disulfide bond</keyword>